<proteinExistence type="predicted"/>
<gene>
    <name evidence="1" type="ORF">BD311DRAFT_674382</name>
</gene>
<dbReference type="AlphaFoldDB" id="A0A4Q9MBT1"/>
<organism evidence="1">
    <name type="scientific">Dichomitus squalens</name>
    <dbReference type="NCBI Taxonomy" id="114155"/>
    <lineage>
        <taxon>Eukaryota</taxon>
        <taxon>Fungi</taxon>
        <taxon>Dikarya</taxon>
        <taxon>Basidiomycota</taxon>
        <taxon>Agaricomycotina</taxon>
        <taxon>Agaricomycetes</taxon>
        <taxon>Polyporales</taxon>
        <taxon>Polyporaceae</taxon>
        <taxon>Dichomitus</taxon>
    </lineage>
</organism>
<dbReference type="EMBL" id="ML143511">
    <property type="protein sequence ID" value="TBU23226.1"/>
    <property type="molecule type" value="Genomic_DNA"/>
</dbReference>
<evidence type="ECO:0000313" key="1">
    <source>
        <dbReference type="EMBL" id="TBU23226.1"/>
    </source>
</evidence>
<name>A0A4Q9MBT1_9APHY</name>
<dbReference type="Proteomes" id="UP000292957">
    <property type="component" value="Unassembled WGS sequence"/>
</dbReference>
<sequence>LADKRFAEVQFFFQLKKMRDDGGTDDVDMTLAMISLFTPPDPAILRDTYGALVACRYQGEESREVIVVTDIASVVAMLPLSPRREEAEDPHAADLYSNRFYVVERLGFDSSFIGREQIVRDEEGSDDES</sequence>
<feature type="non-terminal residue" evidence="1">
    <location>
        <position position="1"/>
    </location>
</feature>
<reference evidence="1" key="1">
    <citation type="submission" date="2019-01" db="EMBL/GenBank/DDBJ databases">
        <title>Draft genome sequences of three monokaryotic isolates of the white-rot basidiomycete fungus Dichomitus squalens.</title>
        <authorList>
            <consortium name="DOE Joint Genome Institute"/>
            <person name="Lopez S.C."/>
            <person name="Andreopoulos B."/>
            <person name="Pangilinan J."/>
            <person name="Lipzen A."/>
            <person name="Riley R."/>
            <person name="Ahrendt S."/>
            <person name="Ng V."/>
            <person name="Barry K."/>
            <person name="Daum C."/>
            <person name="Grigoriev I.V."/>
            <person name="Hilden K.S."/>
            <person name="Makela M.R."/>
            <person name="de Vries R.P."/>
        </authorList>
    </citation>
    <scope>NUCLEOTIDE SEQUENCE [LARGE SCALE GENOMIC DNA]</scope>
    <source>
        <strain evidence="1">OM18370.1</strain>
    </source>
</reference>
<dbReference type="OrthoDB" id="2753930at2759"/>
<protein>
    <submittedName>
        <fullName evidence="1">Uncharacterized protein</fullName>
    </submittedName>
</protein>
<accession>A0A4Q9MBT1</accession>